<protein>
    <submittedName>
        <fullName evidence="2">Uncharacterized protein</fullName>
    </submittedName>
</protein>
<name>A0A6L9L9I8_9BACT</name>
<dbReference type="Proteomes" id="UP000474175">
    <property type="component" value="Unassembled WGS sequence"/>
</dbReference>
<evidence type="ECO:0000313" key="3">
    <source>
        <dbReference type="Proteomes" id="UP000474175"/>
    </source>
</evidence>
<accession>A0A6L9L9I8</accession>
<comment type="caution">
    <text evidence="2">The sequence shown here is derived from an EMBL/GenBank/DDBJ whole genome shotgun (WGS) entry which is preliminary data.</text>
</comment>
<evidence type="ECO:0000313" key="2">
    <source>
        <dbReference type="EMBL" id="NDU95791.1"/>
    </source>
</evidence>
<keyword evidence="3" id="KW-1185">Reference proteome</keyword>
<gene>
    <name evidence="2" type="ORF">GK108_12980</name>
</gene>
<sequence>MPNYQSIEHRLSIDFPGYHLAHLDDDQLPPQSPNPLNPEQPFTRILDIGEDVVRIKVYEETNKGQMAKQVSWCVVTEYPPKPTI</sequence>
<dbReference type="RefSeq" id="WP_163948488.1">
    <property type="nucleotide sequence ID" value="NZ_JAAFZH010000004.1"/>
</dbReference>
<dbReference type="EMBL" id="JAAFZH010000004">
    <property type="protein sequence ID" value="NDU95791.1"/>
    <property type="molecule type" value="Genomic_DNA"/>
</dbReference>
<proteinExistence type="predicted"/>
<reference evidence="2 3" key="1">
    <citation type="submission" date="2020-02" db="EMBL/GenBank/DDBJ databases">
        <title>Draft genome sequence of two Spirosoma agri KCTC 52727 and Spirosoma terrae KCTC 52035.</title>
        <authorList>
            <person name="Rojas J."/>
            <person name="Ambika Manirajan B."/>
            <person name="Suarez C."/>
            <person name="Ratering S."/>
            <person name="Schnell S."/>
        </authorList>
    </citation>
    <scope>NUCLEOTIDE SEQUENCE [LARGE SCALE GENOMIC DNA]</scope>
    <source>
        <strain evidence="2 3">KCTC 52035</strain>
    </source>
</reference>
<organism evidence="2 3">
    <name type="scientific">Spirosoma terrae</name>
    <dbReference type="NCBI Taxonomy" id="1968276"/>
    <lineage>
        <taxon>Bacteria</taxon>
        <taxon>Pseudomonadati</taxon>
        <taxon>Bacteroidota</taxon>
        <taxon>Cytophagia</taxon>
        <taxon>Cytophagales</taxon>
        <taxon>Cytophagaceae</taxon>
        <taxon>Spirosoma</taxon>
    </lineage>
</organism>
<dbReference type="AlphaFoldDB" id="A0A6L9L9I8"/>
<evidence type="ECO:0000256" key="1">
    <source>
        <dbReference type="SAM" id="MobiDB-lite"/>
    </source>
</evidence>
<feature type="region of interest" description="Disordered" evidence="1">
    <location>
        <begin position="22"/>
        <end position="42"/>
    </location>
</feature>